<comment type="caution">
    <text evidence="2">The sequence shown here is derived from an EMBL/GenBank/DDBJ whole genome shotgun (WGS) entry which is preliminary data.</text>
</comment>
<organism evidence="2 3">
    <name type="scientific">Roseomonas nitratireducens</name>
    <dbReference type="NCBI Taxonomy" id="2820810"/>
    <lineage>
        <taxon>Bacteria</taxon>
        <taxon>Pseudomonadati</taxon>
        <taxon>Pseudomonadota</taxon>
        <taxon>Alphaproteobacteria</taxon>
        <taxon>Acetobacterales</taxon>
        <taxon>Roseomonadaceae</taxon>
        <taxon>Roseomonas</taxon>
    </lineage>
</organism>
<evidence type="ECO:0000313" key="3">
    <source>
        <dbReference type="Proteomes" id="UP000680815"/>
    </source>
</evidence>
<evidence type="ECO:0000256" key="1">
    <source>
        <dbReference type="SAM" id="MobiDB-lite"/>
    </source>
</evidence>
<proteinExistence type="predicted"/>
<dbReference type="RefSeq" id="WP_209349875.1">
    <property type="nucleotide sequence ID" value="NZ_JAGIYZ010000001.1"/>
</dbReference>
<gene>
    <name evidence="2" type="ORF">J5Y09_01160</name>
</gene>
<dbReference type="EMBL" id="JAGIYZ010000001">
    <property type="protein sequence ID" value="MBP0462506.1"/>
    <property type="molecule type" value="Genomic_DNA"/>
</dbReference>
<keyword evidence="3" id="KW-1185">Reference proteome</keyword>
<dbReference type="Proteomes" id="UP000680815">
    <property type="component" value="Unassembled WGS sequence"/>
</dbReference>
<evidence type="ECO:0000313" key="2">
    <source>
        <dbReference type="EMBL" id="MBP0462506.1"/>
    </source>
</evidence>
<sequence length="212" mass="21102">MPTSPTPWAMEEPPLPLPAEILVAGGDAPLWIAETATGHAVAEPPATDVAASGVVAPRVEPPMAVDVAPQARPSGTGGVSAAIADGASPGRDDAPRLVVDAPASDSATQGGMPWETEVEPPAEDAFPSLAALDAIRAAFAADPPGPDAAARADFAALLGLDSALAAEEAAFLDALRGAPAPDGAALLAEWLSEAVAREPPAWALPAPDWPLG</sequence>
<accession>A0ABS4ANU2</accession>
<feature type="region of interest" description="Disordered" evidence="1">
    <location>
        <begin position="67"/>
        <end position="97"/>
    </location>
</feature>
<name>A0ABS4ANU2_9PROT</name>
<protein>
    <submittedName>
        <fullName evidence="2">Uncharacterized protein</fullName>
    </submittedName>
</protein>
<reference evidence="2 3" key="1">
    <citation type="submission" date="2021-03" db="EMBL/GenBank/DDBJ databases">
        <authorList>
            <person name="So Y."/>
        </authorList>
    </citation>
    <scope>NUCLEOTIDE SEQUENCE [LARGE SCALE GENOMIC DNA]</scope>
    <source>
        <strain evidence="2 3">PWR1</strain>
    </source>
</reference>